<dbReference type="PANTHER" id="PTHR16270">
    <property type="entry name" value="HYPOTHETICAL LOC287798"/>
    <property type="match status" value="1"/>
</dbReference>
<dbReference type="Proteomes" id="UP000504624">
    <property type="component" value="Unplaced"/>
</dbReference>
<dbReference type="GO" id="GO:0045259">
    <property type="term" value="C:proton-transporting ATP synthase complex"/>
    <property type="evidence" value="ECO:0007669"/>
    <property type="project" value="UniProtKB-KW"/>
</dbReference>
<keyword evidence="5" id="KW-0375">Hydrogen ion transport</keyword>
<evidence type="ECO:0000256" key="9">
    <source>
        <dbReference type="ARBA" id="ARBA00023310"/>
    </source>
</evidence>
<comment type="subcellular location">
    <subcellularLocation>
        <location evidence="1">Mitochondrion membrane</location>
    </subcellularLocation>
</comment>
<evidence type="ECO:0000256" key="1">
    <source>
        <dbReference type="ARBA" id="ARBA00004325"/>
    </source>
</evidence>
<evidence type="ECO:0000256" key="4">
    <source>
        <dbReference type="ARBA" id="ARBA00022547"/>
    </source>
</evidence>
<reference evidence="12" key="1">
    <citation type="submission" date="2025-08" db="UniProtKB">
        <authorList>
            <consortium name="RefSeq"/>
        </authorList>
    </citation>
    <scope>IDENTIFICATION</scope>
</reference>
<gene>
    <name evidence="12" type="primary">CUNH17orf80</name>
</gene>
<dbReference type="PANTHER" id="PTHR16270:SF5">
    <property type="entry name" value="HYPOTHETICAL LOC287798"/>
    <property type="match status" value="1"/>
</dbReference>
<evidence type="ECO:0000256" key="2">
    <source>
        <dbReference type="ARBA" id="ARBA00005895"/>
    </source>
</evidence>
<keyword evidence="7" id="KW-0496">Mitochondrion</keyword>
<comment type="similarity">
    <text evidence="2">Belongs to the ATPase F chain family.</text>
</comment>
<keyword evidence="6" id="KW-0406">Ion transport</keyword>
<feature type="compositionally biased region" description="Pro residues" evidence="10">
    <location>
        <begin position="155"/>
        <end position="165"/>
    </location>
</feature>
<name>A0A6J0H0C0_9PASS</name>
<keyword evidence="3" id="KW-0813">Transport</keyword>
<keyword evidence="9" id="KW-0066">ATP synthesis</keyword>
<sequence length="560" mass="58304">MAEPGPGAGTERCPHCHRPFKRLRTHLPHCKAAPRKGPESGTGSGTSLHTGPGSAPGSTPAPAPGSASGPGERLRPAPATAPGSAPSPGPRPAPASSSGSGSGAKRRKSPAPATAPGSAPSPGPLPTPASTSGSAPGAGAKKKTSPAPATAPGSAPSPNPLPTPGPATGSVPGPISAPSPRPAPGTDPGPGLGAPRTGRDVEPAVQDVARALDLLPEEVEDVPQRLENGVKVVIEKHRARVIREKKPRSGAGAAGGTDPGRAAPPQRGKTAPKSTHAETQSLGAVRGVPGSKKGGKSSLKATKVLGEPPEGRNSPGDLVQQEKTDKFMAGEEQVHREVGVGYKAPVSDLHPKNLHLSVTEGLGGHSEGPSKNELSSLERLRDSREQMVGVSEPILGTGRDPGLALHQSWLHSPKFQPTCSSQASGRSTWAGATGLEWFPDLYPEREGLRIFPGKHFQEDVGITVKTSRGSFSEGHRGPLSERPLMEVRLGELHSWISTCDFSPQGLLGAVQKAWNSYYAKYINVRRGGHTGISMLLTGYCLLSYSWNYQHFKRHRWRKYH</sequence>
<dbReference type="CTD" id="55028"/>
<dbReference type="InterPro" id="IPR037694">
    <property type="entry name" value="MTNAP1"/>
</dbReference>
<feature type="compositionally biased region" description="Low complexity" evidence="10">
    <location>
        <begin position="45"/>
        <end position="84"/>
    </location>
</feature>
<accession>A0A6J0H0C0</accession>
<dbReference type="OrthoDB" id="8921675at2759"/>
<evidence type="ECO:0000313" key="11">
    <source>
        <dbReference type="Proteomes" id="UP000504624"/>
    </source>
</evidence>
<evidence type="ECO:0000256" key="7">
    <source>
        <dbReference type="ARBA" id="ARBA00023128"/>
    </source>
</evidence>
<keyword evidence="8" id="KW-0472">Membrane</keyword>
<evidence type="ECO:0000256" key="10">
    <source>
        <dbReference type="SAM" id="MobiDB-lite"/>
    </source>
</evidence>
<dbReference type="GO" id="GO:0006754">
    <property type="term" value="P:ATP biosynthetic process"/>
    <property type="evidence" value="ECO:0007669"/>
    <property type="project" value="UniProtKB-KW"/>
</dbReference>
<evidence type="ECO:0000256" key="6">
    <source>
        <dbReference type="ARBA" id="ARBA00023065"/>
    </source>
</evidence>
<evidence type="ECO:0000313" key="12">
    <source>
        <dbReference type="RefSeq" id="XP_017667485.1"/>
    </source>
</evidence>
<protein>
    <submittedName>
        <fullName evidence="12">Uncharacterized protein C17orf80 homolog</fullName>
    </submittedName>
</protein>
<keyword evidence="4" id="KW-0138">CF(0)</keyword>
<evidence type="ECO:0000256" key="5">
    <source>
        <dbReference type="ARBA" id="ARBA00022781"/>
    </source>
</evidence>
<proteinExistence type="inferred from homology"/>
<dbReference type="Pfam" id="PF10206">
    <property type="entry name" value="WRW"/>
    <property type="match status" value="1"/>
</dbReference>
<dbReference type="InterPro" id="IPR019344">
    <property type="entry name" value="F1F0-ATPsyn_F_prd"/>
</dbReference>
<dbReference type="GO" id="GO:1902600">
    <property type="term" value="P:proton transmembrane transport"/>
    <property type="evidence" value="ECO:0007669"/>
    <property type="project" value="UniProtKB-KW"/>
</dbReference>
<keyword evidence="11" id="KW-1185">Reference proteome</keyword>
<dbReference type="GeneID" id="108495852"/>
<feature type="region of interest" description="Disordered" evidence="10">
    <location>
        <begin position="358"/>
        <end position="378"/>
    </location>
</feature>
<feature type="compositionally biased region" description="Basic and acidic residues" evidence="10">
    <location>
        <begin position="233"/>
        <end position="244"/>
    </location>
</feature>
<feature type="region of interest" description="Disordered" evidence="10">
    <location>
        <begin position="27"/>
        <end position="319"/>
    </location>
</feature>
<evidence type="ECO:0000256" key="8">
    <source>
        <dbReference type="ARBA" id="ARBA00023136"/>
    </source>
</evidence>
<feature type="compositionally biased region" description="Pro residues" evidence="10">
    <location>
        <begin position="175"/>
        <end position="187"/>
    </location>
</feature>
<organism evidence="11 12">
    <name type="scientific">Lepidothrix coronata</name>
    <name type="common">blue-crowned manakin</name>
    <dbReference type="NCBI Taxonomy" id="321398"/>
    <lineage>
        <taxon>Eukaryota</taxon>
        <taxon>Metazoa</taxon>
        <taxon>Chordata</taxon>
        <taxon>Craniata</taxon>
        <taxon>Vertebrata</taxon>
        <taxon>Euteleostomi</taxon>
        <taxon>Archelosauria</taxon>
        <taxon>Archosauria</taxon>
        <taxon>Dinosauria</taxon>
        <taxon>Saurischia</taxon>
        <taxon>Theropoda</taxon>
        <taxon>Coelurosauria</taxon>
        <taxon>Aves</taxon>
        <taxon>Neognathae</taxon>
        <taxon>Neoaves</taxon>
        <taxon>Telluraves</taxon>
        <taxon>Australaves</taxon>
        <taxon>Passeriformes</taxon>
        <taxon>Pipridae</taxon>
        <taxon>Lepidothrix</taxon>
    </lineage>
</organism>
<dbReference type="RefSeq" id="XP_017667485.1">
    <property type="nucleotide sequence ID" value="XM_017811996.1"/>
</dbReference>
<evidence type="ECO:0000256" key="3">
    <source>
        <dbReference type="ARBA" id="ARBA00022448"/>
    </source>
</evidence>
<feature type="compositionally biased region" description="Low complexity" evidence="10">
    <location>
        <begin position="128"/>
        <end position="154"/>
    </location>
</feature>
<dbReference type="GO" id="GO:0031966">
    <property type="term" value="C:mitochondrial membrane"/>
    <property type="evidence" value="ECO:0007669"/>
    <property type="project" value="UniProtKB-SubCell"/>
</dbReference>
<dbReference type="AlphaFoldDB" id="A0A6J0H0C0"/>